<accession>A0AA95KFB8</accession>
<reference evidence="6" key="2">
    <citation type="submission" date="2023-04" db="EMBL/GenBank/DDBJ databases">
        <authorList>
            <person name="Beletskiy A.V."/>
            <person name="Mardanov A.V."/>
            <person name="Ravin N.V."/>
        </authorList>
    </citation>
    <scope>NUCLEOTIDE SEQUENCE</scope>
    <source>
        <strain evidence="6">GKL-01</strain>
    </source>
</reference>
<dbReference type="InterPro" id="IPR018060">
    <property type="entry name" value="HTH_AraC"/>
</dbReference>
<dbReference type="PROSITE" id="PS00041">
    <property type="entry name" value="HTH_ARAC_FAMILY_1"/>
    <property type="match status" value="1"/>
</dbReference>
<dbReference type="SMART" id="SM00342">
    <property type="entry name" value="HTH_ARAC"/>
    <property type="match status" value="1"/>
</dbReference>
<feature type="transmembrane region" description="Helical" evidence="4">
    <location>
        <begin position="6"/>
        <end position="28"/>
    </location>
</feature>
<dbReference type="PROSITE" id="PS01124">
    <property type="entry name" value="HTH_ARAC_FAMILY_2"/>
    <property type="match status" value="1"/>
</dbReference>
<dbReference type="InterPro" id="IPR009057">
    <property type="entry name" value="Homeodomain-like_sf"/>
</dbReference>
<dbReference type="Gene3D" id="1.10.10.60">
    <property type="entry name" value="Homeodomain-like"/>
    <property type="match status" value="2"/>
</dbReference>
<keyword evidence="4" id="KW-0812">Transmembrane</keyword>
<reference evidence="6" key="1">
    <citation type="journal article" date="2023" name="Int. J. Mol. Sci.">
        <title>Metagenomics Revealed a New Genus 'Candidatus Thiocaldithrix dubininis' gen. nov., sp. nov. and a New Species 'Candidatus Thiothrix putei' sp. nov. in the Family Thiotrichaceae, Some Members of Which Have Traits of Both Na+- and H+-Motive Energetics.</title>
        <authorList>
            <person name="Ravin N.V."/>
            <person name="Muntyan M.S."/>
            <person name="Smolyakov D.D."/>
            <person name="Rudenko T.S."/>
            <person name="Beletsky A.V."/>
            <person name="Mardanov A.V."/>
            <person name="Grabovich M.Y."/>
        </authorList>
    </citation>
    <scope>NUCLEOTIDE SEQUENCE</scope>
    <source>
        <strain evidence="6">GKL-01</strain>
    </source>
</reference>
<dbReference type="KEGG" id="tdu:QJT80_15135"/>
<dbReference type="GO" id="GO:0003700">
    <property type="term" value="F:DNA-binding transcription factor activity"/>
    <property type="evidence" value="ECO:0007669"/>
    <property type="project" value="InterPro"/>
</dbReference>
<feature type="transmembrane region" description="Helical" evidence="4">
    <location>
        <begin position="126"/>
        <end position="144"/>
    </location>
</feature>
<evidence type="ECO:0000256" key="2">
    <source>
        <dbReference type="ARBA" id="ARBA00023125"/>
    </source>
</evidence>
<proteinExistence type="predicted"/>
<feature type="transmembrane region" description="Helical" evidence="4">
    <location>
        <begin position="75"/>
        <end position="91"/>
    </location>
</feature>
<dbReference type="InterPro" id="IPR020449">
    <property type="entry name" value="Tscrpt_reg_AraC-type_HTH"/>
</dbReference>
<dbReference type="PANTHER" id="PTHR43280:SF29">
    <property type="entry name" value="ARAC-FAMILY TRANSCRIPTIONAL REGULATOR"/>
    <property type="match status" value="1"/>
</dbReference>
<feature type="transmembrane region" description="Helical" evidence="4">
    <location>
        <begin position="156"/>
        <end position="179"/>
    </location>
</feature>
<evidence type="ECO:0000256" key="4">
    <source>
        <dbReference type="SAM" id="Phobius"/>
    </source>
</evidence>
<feature type="transmembrane region" description="Helical" evidence="4">
    <location>
        <begin position="40"/>
        <end position="63"/>
    </location>
</feature>
<keyword evidence="4" id="KW-1133">Transmembrane helix</keyword>
<evidence type="ECO:0000259" key="5">
    <source>
        <dbReference type="PROSITE" id="PS01124"/>
    </source>
</evidence>
<evidence type="ECO:0000256" key="1">
    <source>
        <dbReference type="ARBA" id="ARBA00023015"/>
    </source>
</evidence>
<dbReference type="GO" id="GO:0043565">
    <property type="term" value="F:sequence-specific DNA binding"/>
    <property type="evidence" value="ECO:0007669"/>
    <property type="project" value="InterPro"/>
</dbReference>
<feature type="domain" description="HTH araC/xylS-type" evidence="5">
    <location>
        <begin position="232"/>
        <end position="338"/>
    </location>
</feature>
<keyword evidence="3" id="KW-0804">Transcription</keyword>
<evidence type="ECO:0000313" key="6">
    <source>
        <dbReference type="EMBL" id="WGZ90796.1"/>
    </source>
</evidence>
<keyword evidence="1" id="KW-0805">Transcription regulation</keyword>
<dbReference type="AlphaFoldDB" id="A0AA95KFB8"/>
<feature type="transmembrane region" description="Helical" evidence="4">
    <location>
        <begin position="185"/>
        <end position="203"/>
    </location>
</feature>
<keyword evidence="4" id="KW-0472">Membrane</keyword>
<dbReference type="Proteomes" id="UP001300672">
    <property type="component" value="Chromosome"/>
</dbReference>
<protein>
    <submittedName>
        <fullName evidence="6">Helix-turn-helix domain-containing protein</fullName>
    </submittedName>
</protein>
<dbReference type="InterPro" id="IPR018062">
    <property type="entry name" value="HTH_AraC-typ_CS"/>
</dbReference>
<dbReference type="PRINTS" id="PR00032">
    <property type="entry name" value="HTHARAC"/>
</dbReference>
<dbReference type="Pfam" id="PF12833">
    <property type="entry name" value="HTH_18"/>
    <property type="match status" value="1"/>
</dbReference>
<sequence length="350" mass="39109">MPILVSMLNTIALLFIGYSVFSAVLLLITHFRCDNYAGQLLARSMGSLLLLILMALQLCHFAYLQHSADWLHTPIYQVLVFAVAPTFYLFSKPILTADTEANWSSLLHVLPLLVAPLLPFEWALPLAFAIGLGYLVWLGRKIYALRAQRQAFRQELYVLSTIFIVGCIALVLGLILPAFNEALFIRLYASAIGLAFFLVNFTLSLMPRLSNEVTEAARSTYAISTLNNIDCEATLVQLGNLLDQKSLFKDPELDLAGLAKELKLSSHQLSELINTRLGKSFSRYIREYRVEAAEDLLVERPSMPVITVGMEVGFTSQSNFYEAFKEITGMSPGQYRKINLSQRAPKTLSA</sequence>
<dbReference type="SUPFAM" id="SSF46689">
    <property type="entry name" value="Homeodomain-like"/>
    <property type="match status" value="1"/>
</dbReference>
<organism evidence="6">
    <name type="scientific">Candidatus Thiocaldithrix dubininis</name>
    <dbReference type="NCBI Taxonomy" id="3080823"/>
    <lineage>
        <taxon>Bacteria</taxon>
        <taxon>Pseudomonadati</taxon>
        <taxon>Pseudomonadota</taxon>
        <taxon>Gammaproteobacteria</taxon>
        <taxon>Thiotrichales</taxon>
        <taxon>Thiotrichaceae</taxon>
        <taxon>Candidatus Thiocaldithrix</taxon>
    </lineage>
</organism>
<dbReference type="PANTHER" id="PTHR43280">
    <property type="entry name" value="ARAC-FAMILY TRANSCRIPTIONAL REGULATOR"/>
    <property type="match status" value="1"/>
</dbReference>
<evidence type="ECO:0000256" key="3">
    <source>
        <dbReference type="ARBA" id="ARBA00023163"/>
    </source>
</evidence>
<name>A0AA95KFB8_9GAMM</name>
<dbReference type="EMBL" id="CP124755">
    <property type="protein sequence ID" value="WGZ90796.1"/>
    <property type="molecule type" value="Genomic_DNA"/>
</dbReference>
<gene>
    <name evidence="6" type="ORF">QJT80_15135</name>
</gene>
<keyword evidence="2" id="KW-0238">DNA-binding</keyword>